<gene>
    <name evidence="3" type="ORF">A5679_13310</name>
</gene>
<organism evidence="3 4">
    <name type="scientific">Mycobacterium scrofulaceum</name>
    <dbReference type="NCBI Taxonomy" id="1783"/>
    <lineage>
        <taxon>Bacteria</taxon>
        <taxon>Bacillati</taxon>
        <taxon>Actinomycetota</taxon>
        <taxon>Actinomycetes</taxon>
        <taxon>Mycobacteriales</taxon>
        <taxon>Mycobacteriaceae</taxon>
        <taxon>Mycobacterium</taxon>
    </lineage>
</organism>
<comment type="caution">
    <text evidence="3">The sequence shown here is derived from an EMBL/GenBank/DDBJ whole genome shotgun (WGS) entry which is preliminary data.</text>
</comment>
<evidence type="ECO:0000256" key="1">
    <source>
        <dbReference type="SAM" id="MobiDB-lite"/>
    </source>
</evidence>
<sequence>MSVAVLHVTSDTQYTASTELFLRAPDVKTSSSAYQGDLFSRQRAQTYVKMFHSDELAQMVIDKLGLTESPQELVSQVSATTVKDTVLMVVSVTDRNAQRASNIANGYADVLGTYVAKLENVGNDPHVPPLVQVVTKANPASAEISGYPTWMLGFGALTLALLASTGMIWFLGRFDTKVASRRQVEEITGTDIVGKLPKARALGQNRDVVRAFDESEKFREAALRLSLNVEAVLRRLPKVEIPPVIAVVAGHRGDEGGVAAEALAHAFAERGRMVGVVRFTERSKHSGKNDHVVSGSAAAEAGTRTDPVTTVSCSTTGLTAEILGREVDVLRPRSDFILIDTPAFHESIHAQLALGAADAAVVVVRPIATTTQSLSELVAGTKVLDTPVLGVVVNLAEESSTVDGLYL</sequence>
<protein>
    <recommendedName>
        <fullName evidence="5">Polysaccharide chain length determinant N-terminal domain-containing protein</fullName>
    </recommendedName>
</protein>
<evidence type="ECO:0000313" key="4">
    <source>
        <dbReference type="Proteomes" id="UP000092207"/>
    </source>
</evidence>
<dbReference type="Proteomes" id="UP000092207">
    <property type="component" value="Unassembled WGS sequence"/>
</dbReference>
<feature type="transmembrane region" description="Helical" evidence="2">
    <location>
        <begin position="150"/>
        <end position="172"/>
    </location>
</feature>
<keyword evidence="2" id="KW-0472">Membrane</keyword>
<evidence type="ECO:0008006" key="5">
    <source>
        <dbReference type="Google" id="ProtNLM"/>
    </source>
</evidence>
<proteinExistence type="predicted"/>
<dbReference type="PANTHER" id="PTHR32309:SF31">
    <property type="entry name" value="CAPSULAR EXOPOLYSACCHARIDE FAMILY"/>
    <property type="match status" value="1"/>
</dbReference>
<dbReference type="AlphaFoldDB" id="A0A1A2VYA8"/>
<evidence type="ECO:0000313" key="3">
    <source>
        <dbReference type="EMBL" id="OBI05558.1"/>
    </source>
</evidence>
<dbReference type="InterPro" id="IPR027417">
    <property type="entry name" value="P-loop_NTPase"/>
</dbReference>
<dbReference type="PANTHER" id="PTHR32309">
    <property type="entry name" value="TYROSINE-PROTEIN KINASE"/>
    <property type="match status" value="1"/>
</dbReference>
<keyword evidence="2" id="KW-1133">Transmembrane helix</keyword>
<keyword evidence="2" id="KW-0812">Transmembrane</keyword>
<dbReference type="InterPro" id="IPR050445">
    <property type="entry name" value="Bact_polysacc_biosynth/exp"/>
</dbReference>
<reference evidence="3 4" key="1">
    <citation type="submission" date="2016-06" db="EMBL/GenBank/DDBJ databases">
        <authorList>
            <person name="Kjaerup R.B."/>
            <person name="Dalgaard T.S."/>
            <person name="Juul-Madsen H.R."/>
        </authorList>
    </citation>
    <scope>NUCLEOTIDE SEQUENCE [LARGE SCALE GENOMIC DNA]</scope>
    <source>
        <strain evidence="3 4">E2838</strain>
    </source>
</reference>
<dbReference type="SUPFAM" id="SSF52540">
    <property type="entry name" value="P-loop containing nucleoside triphosphate hydrolases"/>
    <property type="match status" value="1"/>
</dbReference>
<feature type="region of interest" description="Disordered" evidence="1">
    <location>
        <begin position="287"/>
        <end position="309"/>
    </location>
</feature>
<evidence type="ECO:0000256" key="2">
    <source>
        <dbReference type="SAM" id="Phobius"/>
    </source>
</evidence>
<dbReference type="Gene3D" id="3.40.50.300">
    <property type="entry name" value="P-loop containing nucleotide triphosphate hydrolases"/>
    <property type="match status" value="1"/>
</dbReference>
<accession>A0A1A2VYA8</accession>
<dbReference type="EMBL" id="LZJY01000148">
    <property type="protein sequence ID" value="OBI05558.1"/>
    <property type="molecule type" value="Genomic_DNA"/>
</dbReference>
<name>A0A1A2VYA8_MYCSC</name>